<keyword evidence="2 5" id="KW-0479">Metal-binding</keyword>
<keyword evidence="3 5" id="KW-0560">Oxidoreductase</keyword>
<dbReference type="PANTHER" id="PTHR10543">
    <property type="entry name" value="BETA-CAROTENE DIOXYGENASE"/>
    <property type="match status" value="1"/>
</dbReference>
<proteinExistence type="inferred from homology"/>
<comment type="cofactor">
    <cofactor evidence="5">
        <name>Fe(2+)</name>
        <dbReference type="ChEBI" id="CHEBI:29033"/>
    </cofactor>
    <text evidence="5">Binds 1 Fe(2+) ion per subunit.</text>
</comment>
<evidence type="ECO:0000256" key="5">
    <source>
        <dbReference type="RuleBase" id="RU364048"/>
    </source>
</evidence>
<reference evidence="7" key="1">
    <citation type="submission" date="2022-12" db="EMBL/GenBank/DDBJ databases">
        <authorList>
            <person name="Mo P."/>
        </authorList>
    </citation>
    <scope>NUCLEOTIDE SEQUENCE [LARGE SCALE GENOMIC DNA]</scope>
    <source>
        <strain evidence="7">HUAS 3-15</strain>
    </source>
</reference>
<sequence length="384" mass="41586">MTEEVTAYDLPVTGRIPAHLDGRYLRNGPNPLGIENPAAQLWTLGAGMVHGVRIRDGRAEWYRNRWVRSGAVADRLGGPRRRGPVDERLDISPNVRVAGLAGRTYALIEGGIRPYELGYEPDTCTSSRSPSGSWCCTTPRWCSARRTWPPACRPGRGDAARGRPGAVVRTRAAPGRAHAQRLWAMPDTLVVDVVRHPAGVDLRDIGASRPTLDRWTVDLAAGMAKEERLDDRIQEFPRLNSRFTGRPYRYGYAAAVELYAPPTGSDDDRPDEGFSNALLKHAFERGTVEAHEFGRDGAVGAGRSPGCTCRRGSSRWGCAGIGCRGRSPLVLRGKSVGPTSCARGSEGAGCQSISMVKVEVLPSWAVRVTGPKVMKVVEVAPGAR</sequence>
<comment type="similarity">
    <text evidence="1 5">Belongs to the carotenoid oxygenase family.</text>
</comment>
<dbReference type="PANTHER" id="PTHR10543:SF89">
    <property type="entry name" value="CAROTENOID 9,10(9',10')-CLEAVAGE DIOXYGENASE 1"/>
    <property type="match status" value="1"/>
</dbReference>
<accession>A0ABY7QB79</accession>
<organism evidence="6 7">
    <name type="scientific">Kitasatospora cathayae</name>
    <dbReference type="NCBI Taxonomy" id="3004092"/>
    <lineage>
        <taxon>Bacteria</taxon>
        <taxon>Bacillati</taxon>
        <taxon>Actinomycetota</taxon>
        <taxon>Actinomycetes</taxon>
        <taxon>Kitasatosporales</taxon>
        <taxon>Streptomycetaceae</taxon>
        <taxon>Kitasatospora</taxon>
    </lineage>
</organism>
<protein>
    <recommendedName>
        <fullName evidence="5">Dioxygenase</fullName>
        <ecNumber evidence="5">1.13.11.-</ecNumber>
    </recommendedName>
</protein>
<evidence type="ECO:0000256" key="1">
    <source>
        <dbReference type="ARBA" id="ARBA00006787"/>
    </source>
</evidence>
<dbReference type="RefSeq" id="WP_270148432.1">
    <property type="nucleotide sequence ID" value="NZ_CP115450.1"/>
</dbReference>
<dbReference type="InterPro" id="IPR004294">
    <property type="entry name" value="Carotenoid_Oase"/>
</dbReference>
<dbReference type="EC" id="1.13.11.-" evidence="5"/>
<keyword evidence="7" id="KW-1185">Reference proteome</keyword>
<evidence type="ECO:0000256" key="4">
    <source>
        <dbReference type="ARBA" id="ARBA00023004"/>
    </source>
</evidence>
<gene>
    <name evidence="6" type="ORF">O1G21_31525</name>
</gene>
<evidence type="ECO:0000313" key="6">
    <source>
        <dbReference type="EMBL" id="WBP89930.1"/>
    </source>
</evidence>
<keyword evidence="4 5" id="KW-0408">Iron</keyword>
<dbReference type="Pfam" id="PF03055">
    <property type="entry name" value="RPE65"/>
    <property type="match status" value="2"/>
</dbReference>
<dbReference type="EMBL" id="CP115450">
    <property type="protein sequence ID" value="WBP89930.1"/>
    <property type="molecule type" value="Genomic_DNA"/>
</dbReference>
<dbReference type="Proteomes" id="UP001212821">
    <property type="component" value="Chromosome"/>
</dbReference>
<evidence type="ECO:0000256" key="3">
    <source>
        <dbReference type="ARBA" id="ARBA00023002"/>
    </source>
</evidence>
<keyword evidence="5" id="KW-0223">Dioxygenase</keyword>
<evidence type="ECO:0000313" key="7">
    <source>
        <dbReference type="Proteomes" id="UP001212821"/>
    </source>
</evidence>
<name>A0ABY7QB79_9ACTN</name>
<evidence type="ECO:0000256" key="2">
    <source>
        <dbReference type="ARBA" id="ARBA00022723"/>
    </source>
</evidence>